<dbReference type="Proteomes" id="UP000324065">
    <property type="component" value="Unassembled WGS sequence"/>
</dbReference>
<sequence>MPIALAFYETPSDSPHDLGRAMDEILAIARAGTAEDRHRILTVALRDMPALEGTTRAELLDHLASCPVWWRIEDDLNIYRTPGAPTLLFAAEEVEGEAEGKDRDPMIWVHVLGATLADPETDKREAWEERILARCVSIGLCDDDGERPS</sequence>
<gene>
    <name evidence="1" type="ORF">F1188_04760</name>
</gene>
<proteinExistence type="predicted"/>
<keyword evidence="2" id="KW-1185">Reference proteome</keyword>
<dbReference type="RefSeq" id="WP_150061252.1">
    <property type="nucleotide sequence ID" value="NZ_JACHII010000005.1"/>
</dbReference>
<comment type="caution">
    <text evidence="1">The sequence shown here is derived from an EMBL/GenBank/DDBJ whole genome shotgun (WGS) entry which is preliminary data.</text>
</comment>
<evidence type="ECO:0000313" key="2">
    <source>
        <dbReference type="Proteomes" id="UP000324065"/>
    </source>
</evidence>
<accession>A0A5M6IEE4</accession>
<name>A0A5M6IEE4_9PROT</name>
<evidence type="ECO:0000313" key="1">
    <source>
        <dbReference type="EMBL" id="KAA5606651.1"/>
    </source>
</evidence>
<organism evidence="1 2">
    <name type="scientific">Roseospira marina</name>
    <dbReference type="NCBI Taxonomy" id="140057"/>
    <lineage>
        <taxon>Bacteria</taxon>
        <taxon>Pseudomonadati</taxon>
        <taxon>Pseudomonadota</taxon>
        <taxon>Alphaproteobacteria</taxon>
        <taxon>Rhodospirillales</taxon>
        <taxon>Rhodospirillaceae</taxon>
        <taxon>Roseospira</taxon>
    </lineage>
</organism>
<dbReference type="OrthoDB" id="116799at2"/>
<dbReference type="AlphaFoldDB" id="A0A5M6IEE4"/>
<reference evidence="1 2" key="1">
    <citation type="submission" date="2019-09" db="EMBL/GenBank/DDBJ databases">
        <title>Genome sequence of Roseospira marina, one of the more divergent members of the non-sulfur purple photosynthetic bacterial family, the Rhodospirillaceae.</title>
        <authorList>
            <person name="Meyer T."/>
            <person name="Kyndt J."/>
        </authorList>
    </citation>
    <scope>NUCLEOTIDE SEQUENCE [LARGE SCALE GENOMIC DNA]</scope>
    <source>
        <strain evidence="1 2">DSM 15113</strain>
    </source>
</reference>
<protein>
    <submittedName>
        <fullName evidence="1">Uncharacterized protein</fullName>
    </submittedName>
</protein>
<dbReference type="EMBL" id="VWPJ01000003">
    <property type="protein sequence ID" value="KAA5606651.1"/>
    <property type="molecule type" value="Genomic_DNA"/>
</dbReference>